<keyword evidence="1" id="KW-0812">Transmembrane</keyword>
<keyword evidence="3" id="KW-1185">Reference proteome</keyword>
<evidence type="ECO:0000256" key="1">
    <source>
        <dbReference type="SAM" id="Phobius"/>
    </source>
</evidence>
<accession>A0ABV8RCM3</accession>
<proteinExistence type="predicted"/>
<evidence type="ECO:0000313" key="2">
    <source>
        <dbReference type="EMBL" id="MFC4269497.1"/>
    </source>
</evidence>
<reference evidence="3" key="1">
    <citation type="journal article" date="2019" name="Int. J. Syst. Evol. Microbiol.">
        <title>The Global Catalogue of Microorganisms (GCM) 10K type strain sequencing project: providing services to taxonomists for standard genome sequencing and annotation.</title>
        <authorList>
            <consortium name="The Broad Institute Genomics Platform"/>
            <consortium name="The Broad Institute Genome Sequencing Center for Infectious Disease"/>
            <person name="Wu L."/>
            <person name="Ma J."/>
        </authorList>
    </citation>
    <scope>NUCLEOTIDE SEQUENCE [LARGE SCALE GENOMIC DNA]</scope>
    <source>
        <strain evidence="3">CECT 8655</strain>
    </source>
</reference>
<feature type="transmembrane region" description="Helical" evidence="1">
    <location>
        <begin position="17"/>
        <end position="36"/>
    </location>
</feature>
<dbReference type="EMBL" id="JBHSCY010000002">
    <property type="protein sequence ID" value="MFC4269497.1"/>
    <property type="molecule type" value="Genomic_DNA"/>
</dbReference>
<dbReference type="Pfam" id="PF25589">
    <property type="entry name" value="DUF7935"/>
    <property type="match status" value="1"/>
</dbReference>
<protein>
    <submittedName>
        <fullName evidence="2">Uncharacterized protein</fullName>
    </submittedName>
</protein>
<evidence type="ECO:0000313" key="3">
    <source>
        <dbReference type="Proteomes" id="UP001595826"/>
    </source>
</evidence>
<dbReference type="Proteomes" id="UP001595826">
    <property type="component" value="Unassembled WGS sequence"/>
</dbReference>
<sequence length="176" mass="20234">MCKIIMMDDQLLDSVSYILPALVTGFVAYYMFHGFLNQQNADKKLNIMADKKKESLPIKLQAYERMLLFCERINPVKMLVRIKPTSDDVNGYLQLLIATIDQEFEHNLVQQLYISKETWLSITAAKRAIINKLKQVAEVSNSANDLRENVLIDYSKTISPTETAVDFIKSEVRKLL</sequence>
<dbReference type="InterPro" id="IPR057695">
    <property type="entry name" value="DUF7935"/>
</dbReference>
<gene>
    <name evidence="2" type="ORF">ACFOWD_11315</name>
</gene>
<keyword evidence="1" id="KW-0472">Membrane</keyword>
<dbReference type="RefSeq" id="WP_377410629.1">
    <property type="nucleotide sequence ID" value="NZ_JBHSCY010000002.1"/>
</dbReference>
<name>A0ABV8RCM3_9FLAO</name>
<organism evidence="2 3">
    <name type="scientific">Polaribacter marinivivus</name>
    <dbReference type="NCBI Taxonomy" id="1524260"/>
    <lineage>
        <taxon>Bacteria</taxon>
        <taxon>Pseudomonadati</taxon>
        <taxon>Bacteroidota</taxon>
        <taxon>Flavobacteriia</taxon>
        <taxon>Flavobacteriales</taxon>
        <taxon>Flavobacteriaceae</taxon>
    </lineage>
</organism>
<comment type="caution">
    <text evidence="2">The sequence shown here is derived from an EMBL/GenBank/DDBJ whole genome shotgun (WGS) entry which is preliminary data.</text>
</comment>
<keyword evidence="1" id="KW-1133">Transmembrane helix</keyword>